<reference evidence="2 3" key="1">
    <citation type="journal article" date="2014" name="Int. J. Syst. Evol. Microbiol.">
        <title>Phylogenomics and the dynamic genome evolution of the genus Streptococcus.</title>
        <authorList>
            <consortium name="The Broad Institute Genome Sequencing Platform"/>
            <person name="Richards V.P."/>
            <person name="Palmer S.R."/>
            <person name="Pavinski Bitar P.D."/>
            <person name="Qin X."/>
            <person name="Weinstock G.M."/>
            <person name="Highlander S.K."/>
            <person name="Town C.D."/>
            <person name="Burne R.A."/>
            <person name="Stanhope M.J."/>
        </authorList>
    </citation>
    <scope>NUCLEOTIDE SEQUENCE [LARGE SCALE GENOMIC DNA]</scope>
    <source>
        <strain evidence="2 3">NCTC 11558</strain>
    </source>
</reference>
<dbReference type="SUPFAM" id="SSF47413">
    <property type="entry name" value="lambda repressor-like DNA-binding domains"/>
    <property type="match status" value="1"/>
</dbReference>
<comment type="caution">
    <text evidence="2">The sequence shown here is derived from an EMBL/GenBank/DDBJ whole genome shotgun (WGS) entry which is preliminary data.</text>
</comment>
<dbReference type="PANTHER" id="PTHR37038:SF14">
    <property type="entry name" value="TRANSCRIPTIONAL ACTIVATOR"/>
    <property type="match status" value="1"/>
</dbReference>
<dbReference type="RefSeq" id="WP_003079195.1">
    <property type="nucleotide sequence ID" value="NZ_AEUW02000001.1"/>
</dbReference>
<dbReference type="InterPro" id="IPR001387">
    <property type="entry name" value="Cro/C1-type_HTH"/>
</dbReference>
<feature type="domain" description="HTH cro/C1-type" evidence="1">
    <location>
        <begin position="9"/>
        <end position="62"/>
    </location>
</feature>
<dbReference type="SUPFAM" id="SSF48452">
    <property type="entry name" value="TPR-like"/>
    <property type="match status" value="1"/>
</dbReference>
<name>G5JWX4_9STRE</name>
<dbReference type="SMART" id="SM00530">
    <property type="entry name" value="HTH_XRE"/>
    <property type="match status" value="1"/>
</dbReference>
<evidence type="ECO:0000313" key="2">
    <source>
        <dbReference type="EMBL" id="EHJ51883.1"/>
    </source>
</evidence>
<dbReference type="GO" id="GO:0003677">
    <property type="term" value="F:DNA binding"/>
    <property type="evidence" value="ECO:0007669"/>
    <property type="project" value="UniProtKB-KW"/>
</dbReference>
<evidence type="ECO:0000259" key="1">
    <source>
        <dbReference type="PROSITE" id="PS50943"/>
    </source>
</evidence>
<evidence type="ECO:0000313" key="3">
    <source>
        <dbReference type="Proteomes" id="UP000003573"/>
    </source>
</evidence>
<gene>
    <name evidence="2" type="ORF">STRMA_1517</name>
</gene>
<dbReference type="InterPro" id="IPR011990">
    <property type="entry name" value="TPR-like_helical_dom_sf"/>
</dbReference>
<keyword evidence="3" id="KW-1185">Reference proteome</keyword>
<dbReference type="AlphaFoldDB" id="G5JWX4"/>
<sequence>MKQNITSLIKVYRKKRGLTQSELAKGICTQAIISKLENSEVSPSTDNFVALCKKLEIPTSEILKILEFKPEEKHEEFFFSEEFQTIYYKQDFEAINKFIEKFISFDSLNDEEKVYYEWLNATLDFYCRNNQEEAIAAITKIIENHSLNSLKLYDRIVQSLAIMYHIQGDEQKALELFKTIAYRINASISLKFKVSSLFYLAEIHRSLNDNQTAHHYISQAIDLLITAEDLFKLGELFLQESEILYSQELYTESWESCNKAIAIFDIENKNFLKTKALSLKVNIKKHL</sequence>
<dbReference type="eggNOG" id="COG1396">
    <property type="taxonomic scope" value="Bacteria"/>
</dbReference>
<dbReference type="InterPro" id="IPR053163">
    <property type="entry name" value="HTH-type_regulator_Rgg"/>
</dbReference>
<dbReference type="EMBL" id="AEUW02000001">
    <property type="protein sequence ID" value="EHJ51883.1"/>
    <property type="molecule type" value="Genomic_DNA"/>
</dbReference>
<dbReference type="PANTHER" id="PTHR37038">
    <property type="entry name" value="TRANSCRIPTIONAL REGULATOR-RELATED"/>
    <property type="match status" value="1"/>
</dbReference>
<dbReference type="InterPro" id="IPR010982">
    <property type="entry name" value="Lambda_DNA-bd_dom_sf"/>
</dbReference>
<dbReference type="OrthoDB" id="1150409at2"/>
<keyword evidence="2" id="KW-0238">DNA-binding</keyword>
<dbReference type="Pfam" id="PF01381">
    <property type="entry name" value="HTH_3"/>
    <property type="match status" value="1"/>
</dbReference>
<accession>G5JWX4</accession>
<dbReference type="Gene3D" id="1.25.40.10">
    <property type="entry name" value="Tetratricopeptide repeat domain"/>
    <property type="match status" value="1"/>
</dbReference>
<protein>
    <submittedName>
        <fullName evidence="2">DNA-binding helix-turn-helix protein</fullName>
    </submittedName>
</protein>
<dbReference type="PROSITE" id="PS50943">
    <property type="entry name" value="HTH_CROC1"/>
    <property type="match status" value="1"/>
</dbReference>
<proteinExistence type="predicted"/>
<organism evidence="2 3">
    <name type="scientific">Streptococcus macacae NCTC 11558</name>
    <dbReference type="NCBI Taxonomy" id="764298"/>
    <lineage>
        <taxon>Bacteria</taxon>
        <taxon>Bacillati</taxon>
        <taxon>Bacillota</taxon>
        <taxon>Bacilli</taxon>
        <taxon>Lactobacillales</taxon>
        <taxon>Streptococcaceae</taxon>
        <taxon>Streptococcus</taxon>
    </lineage>
</organism>
<dbReference type="STRING" id="764298.STRMA_1517"/>
<dbReference type="Proteomes" id="UP000003573">
    <property type="component" value="Unassembled WGS sequence"/>
</dbReference>
<dbReference type="CDD" id="cd00093">
    <property type="entry name" value="HTH_XRE"/>
    <property type="match status" value="1"/>
</dbReference>